<dbReference type="InterPro" id="IPR036249">
    <property type="entry name" value="Thioredoxin-like_sf"/>
</dbReference>
<dbReference type="OrthoDB" id="9813770at2"/>
<dbReference type="Pfam" id="PF01323">
    <property type="entry name" value="DSBA"/>
    <property type="match status" value="1"/>
</dbReference>
<evidence type="ECO:0000259" key="1">
    <source>
        <dbReference type="Pfam" id="PF01323"/>
    </source>
</evidence>
<feature type="domain" description="DSBA-like thioredoxin" evidence="1">
    <location>
        <begin position="7"/>
        <end position="193"/>
    </location>
</feature>
<dbReference type="AlphaFoldDB" id="A0A0U1Q316"/>
<dbReference type="CDD" id="cd03025">
    <property type="entry name" value="DsbA_FrnE_like"/>
    <property type="match status" value="1"/>
</dbReference>
<dbReference type="Gene3D" id="3.40.30.10">
    <property type="entry name" value="Glutaredoxin"/>
    <property type="match status" value="1"/>
</dbReference>
<proteinExistence type="predicted"/>
<name>A0A0U1Q316_9BURK</name>
<dbReference type="Proteomes" id="UP000050580">
    <property type="component" value="Unassembled WGS sequence"/>
</dbReference>
<keyword evidence="3" id="KW-1185">Reference proteome</keyword>
<dbReference type="GO" id="GO:0016853">
    <property type="term" value="F:isomerase activity"/>
    <property type="evidence" value="ECO:0007669"/>
    <property type="project" value="UniProtKB-KW"/>
</dbReference>
<comment type="caution">
    <text evidence="2">The sequence shown here is derived from an EMBL/GenBank/DDBJ whole genome shotgun (WGS) entry which is preliminary data.</text>
</comment>
<dbReference type="SUPFAM" id="SSF52833">
    <property type="entry name" value="Thioredoxin-like"/>
    <property type="match status" value="1"/>
</dbReference>
<dbReference type="EMBL" id="LBNQ01000009">
    <property type="protein sequence ID" value="KKW69136.1"/>
    <property type="molecule type" value="Genomic_DNA"/>
</dbReference>
<evidence type="ECO:0000313" key="2">
    <source>
        <dbReference type="EMBL" id="KKW69136.1"/>
    </source>
</evidence>
<accession>A0A0U1Q316</accession>
<reference evidence="2 3" key="1">
    <citation type="submission" date="2015-05" db="EMBL/GenBank/DDBJ databases">
        <title>Draft genome sequence of Lampropedia sp. CT6, isolated from the microbial mat of a hot water spring, located at Manikaran, India.</title>
        <authorList>
            <person name="Tripathi C."/>
            <person name="Rani P."/>
            <person name="Mahato N.K."/>
            <person name="Lal R."/>
        </authorList>
    </citation>
    <scope>NUCLEOTIDE SEQUENCE [LARGE SCALE GENOMIC DNA]</scope>
    <source>
        <strain evidence="2 3">CT6</strain>
    </source>
</reference>
<dbReference type="GO" id="GO:0016491">
    <property type="term" value="F:oxidoreductase activity"/>
    <property type="evidence" value="ECO:0007669"/>
    <property type="project" value="InterPro"/>
</dbReference>
<dbReference type="PATRIC" id="fig|1610491.3.peg.361"/>
<sequence length="212" mass="22772">MVKILHYVFDPLCGWCYGASPGLNALAGVPDVRVRLLPSGLFAGSGARAMDDAFAAYAWSNDQRIARLSGQRFTERYRTQVLGNHAQRFDSGLATLALTAVALAAPQRELEALGAIQLARYVDGQDVTQVQTLQALLRSLDLAEAAERLRQPDAELEAANRTRVESAQALLRRFGAQGVPTLVLEHAGGQTLLPSGALFTDPYALANQLGQA</sequence>
<dbReference type="RefSeq" id="WP_046740570.1">
    <property type="nucleotide sequence ID" value="NZ_LBNQ01000009.1"/>
</dbReference>
<keyword evidence="2" id="KW-0413">Isomerase</keyword>
<dbReference type="STRING" id="1610491.AAV94_01755"/>
<gene>
    <name evidence="2" type="ORF">AAV94_01755</name>
</gene>
<protein>
    <submittedName>
        <fullName evidence="2">Protein-disulfide isomerase</fullName>
    </submittedName>
</protein>
<organism evidence="2 3">
    <name type="scientific">Lampropedia cohaerens</name>
    <dbReference type="NCBI Taxonomy" id="1610491"/>
    <lineage>
        <taxon>Bacteria</taxon>
        <taxon>Pseudomonadati</taxon>
        <taxon>Pseudomonadota</taxon>
        <taxon>Betaproteobacteria</taxon>
        <taxon>Burkholderiales</taxon>
        <taxon>Comamonadaceae</taxon>
        <taxon>Lampropedia</taxon>
    </lineage>
</organism>
<dbReference type="InterPro" id="IPR001853">
    <property type="entry name" value="DSBA-like_thioredoxin_dom"/>
</dbReference>
<evidence type="ECO:0000313" key="3">
    <source>
        <dbReference type="Proteomes" id="UP000050580"/>
    </source>
</evidence>